<dbReference type="EMBL" id="CP017606">
    <property type="protein sequence ID" value="ATW30613.1"/>
    <property type="molecule type" value="Genomic_DNA"/>
</dbReference>
<evidence type="ECO:0000313" key="8">
    <source>
        <dbReference type="EMBL" id="ATW30613.1"/>
    </source>
</evidence>
<dbReference type="NCBIfam" id="NF002317">
    <property type="entry name" value="PRK01250.1"/>
    <property type="match status" value="1"/>
</dbReference>
<dbReference type="CDD" id="cd00412">
    <property type="entry name" value="pyrophosphatase"/>
    <property type="match status" value="1"/>
</dbReference>
<evidence type="ECO:0000256" key="6">
    <source>
        <dbReference type="HAMAP-Rule" id="MF_00209"/>
    </source>
</evidence>
<dbReference type="Pfam" id="PF00719">
    <property type="entry name" value="Pyrophosphatase"/>
    <property type="match status" value="1"/>
</dbReference>
<dbReference type="HAMAP" id="MF_00209">
    <property type="entry name" value="Inorganic_PPase"/>
    <property type="match status" value="1"/>
</dbReference>
<feature type="binding site" evidence="6">
    <location>
        <position position="71"/>
    </location>
    <ligand>
        <name>Mg(2+)</name>
        <dbReference type="ChEBI" id="CHEBI:18420"/>
        <label>1</label>
    </ligand>
</feature>
<keyword evidence="5 6" id="KW-0460">Magnesium</keyword>
<dbReference type="RefSeq" id="WP_012738090.1">
    <property type="nucleotide sequence ID" value="NZ_CADIJH010000002.1"/>
</dbReference>
<keyword evidence="3 6" id="KW-0479">Metal-binding</keyword>
<dbReference type="EMBL" id="CP017613">
    <property type="protein sequence ID" value="ATW34601.1"/>
    <property type="molecule type" value="Genomic_DNA"/>
</dbReference>
<evidence type="ECO:0000313" key="9">
    <source>
        <dbReference type="EMBL" id="ATW34601.1"/>
    </source>
</evidence>
<dbReference type="GO" id="GO:0004427">
    <property type="term" value="F:inorganic diphosphate phosphatase activity"/>
    <property type="evidence" value="ECO:0007669"/>
    <property type="project" value="UniProtKB-UniRule"/>
</dbReference>
<dbReference type="PROSITE" id="PS00387">
    <property type="entry name" value="PPASE"/>
    <property type="match status" value="1"/>
</dbReference>
<evidence type="ECO:0000313" key="7">
    <source>
        <dbReference type="EMBL" id="ASV34405.1"/>
    </source>
</evidence>
<comment type="subunit">
    <text evidence="6">Homohexamer.</text>
</comment>
<reference evidence="10 11" key="1">
    <citation type="submission" date="2016-10" db="EMBL/GenBank/DDBJ databases">
        <authorList>
            <person name="Chevignon G."/>
        </authorList>
    </citation>
    <scope>NUCLEOTIDE SEQUENCE [LARGE SCALE GENOMIC DNA]</scope>
    <source>
        <strain evidence="11">A2C</strain>
        <strain evidence="10">ZA17</strain>
    </source>
</reference>
<comment type="cofactor">
    <cofactor evidence="1 6">
        <name>Mg(2+)</name>
        <dbReference type="ChEBI" id="CHEBI:18420"/>
    </cofactor>
</comment>
<dbReference type="InterPro" id="IPR036649">
    <property type="entry name" value="Pyrophosphatase_sf"/>
</dbReference>
<dbReference type="Proteomes" id="UP000792865">
    <property type="component" value="Chromosome"/>
</dbReference>
<dbReference type="GO" id="GO:0000287">
    <property type="term" value="F:magnesium ion binding"/>
    <property type="evidence" value="ECO:0007669"/>
    <property type="project" value="UniProtKB-UniRule"/>
</dbReference>
<comment type="similarity">
    <text evidence="6">Belongs to the PPase family.</text>
</comment>
<reference evidence="10 11" key="3">
    <citation type="submission" date="2017-11" db="EMBL/GenBank/DDBJ databases">
        <title>PacBio sequencing of new strain of the secondary endosymbiont Candidatus Hamiltonella defensa.</title>
        <authorList>
            <person name="Strand M.R."/>
            <person name="Oliver K."/>
        </authorList>
    </citation>
    <scope>NUCLEOTIDE SEQUENCE [LARGE SCALE GENOMIC DNA]</scope>
    <source>
        <strain evidence="11">A2C</strain>
        <strain evidence="10">ZA17</strain>
    </source>
</reference>
<dbReference type="GO" id="GO:0005737">
    <property type="term" value="C:cytoplasm"/>
    <property type="evidence" value="ECO:0007669"/>
    <property type="project" value="UniProtKB-SubCell"/>
</dbReference>
<dbReference type="GeneID" id="66260283"/>
<comment type="subcellular location">
    <subcellularLocation>
        <location evidence="6">Cytoplasm</location>
    </subcellularLocation>
</comment>
<feature type="binding site" evidence="6">
    <location>
        <position position="56"/>
    </location>
    <ligand>
        <name>substrate</name>
    </ligand>
</feature>
<evidence type="ECO:0000256" key="4">
    <source>
        <dbReference type="ARBA" id="ARBA00022801"/>
    </source>
</evidence>
<feature type="binding site" evidence="6">
    <location>
        <position position="44"/>
    </location>
    <ligand>
        <name>substrate</name>
    </ligand>
</feature>
<dbReference type="InterPro" id="IPR008162">
    <property type="entry name" value="Pyrophosphatase"/>
</dbReference>
<reference evidence="7" key="2">
    <citation type="submission" date="2017-08" db="EMBL/GenBank/DDBJ databases">
        <title>Genome sequence of Candidatus Hamiltonella defensa from Acyrthosiphon pisum strain MI47.</title>
        <authorList>
            <person name="Patel V.A."/>
            <person name="Chevignon G."/>
            <person name="Russell J.A."/>
            <person name="Oliver K.M."/>
        </authorList>
    </citation>
    <scope>NUCLEOTIDE SEQUENCE</scope>
    <source>
        <strain evidence="7">MI47</strain>
    </source>
</reference>
<dbReference type="Gene3D" id="3.90.80.10">
    <property type="entry name" value="Inorganic pyrophosphatase"/>
    <property type="match status" value="1"/>
</dbReference>
<dbReference type="AlphaFoldDB" id="A0A2D3TA03"/>
<dbReference type="EC" id="3.6.1.1" evidence="6"/>
<comment type="catalytic activity">
    <reaction evidence="6">
        <text>diphosphate + H2O = 2 phosphate + H(+)</text>
        <dbReference type="Rhea" id="RHEA:24576"/>
        <dbReference type="ChEBI" id="CHEBI:15377"/>
        <dbReference type="ChEBI" id="CHEBI:15378"/>
        <dbReference type="ChEBI" id="CHEBI:33019"/>
        <dbReference type="ChEBI" id="CHEBI:43474"/>
        <dbReference type="EC" id="3.6.1.1"/>
    </reaction>
</comment>
<dbReference type="GO" id="GO:0006796">
    <property type="term" value="P:phosphate-containing compound metabolic process"/>
    <property type="evidence" value="ECO:0007669"/>
    <property type="project" value="InterPro"/>
</dbReference>
<dbReference type="SUPFAM" id="SSF50324">
    <property type="entry name" value="Inorganic pyrophosphatase"/>
    <property type="match status" value="1"/>
</dbReference>
<feature type="binding site" evidence="6">
    <location>
        <position position="71"/>
    </location>
    <ligand>
        <name>Mg(2+)</name>
        <dbReference type="ChEBI" id="CHEBI:18420"/>
        <label>2</label>
    </ligand>
</feature>
<protein>
    <recommendedName>
        <fullName evidence="6">Inorganic pyrophosphatase</fullName>
        <ecNumber evidence="6">3.6.1.1</ecNumber>
    </recommendedName>
    <alternativeName>
        <fullName evidence="6">Pyrophosphate phospho-hydrolase</fullName>
        <shortName evidence="6">PPase</shortName>
    </alternativeName>
</protein>
<dbReference type="OMA" id="IHHVSEF"/>
<feature type="binding site" evidence="6">
    <location>
        <position position="142"/>
    </location>
    <ligand>
        <name>substrate</name>
    </ligand>
</feature>
<keyword evidence="4 6" id="KW-0378">Hydrolase</keyword>
<evidence type="ECO:0000256" key="1">
    <source>
        <dbReference type="ARBA" id="ARBA00001946"/>
    </source>
</evidence>
<evidence type="ECO:0000256" key="2">
    <source>
        <dbReference type="ARBA" id="ARBA00022490"/>
    </source>
</evidence>
<dbReference type="Proteomes" id="UP000230008">
    <property type="component" value="Chromosome"/>
</dbReference>
<evidence type="ECO:0000313" key="10">
    <source>
        <dbReference type="Proteomes" id="UP000229055"/>
    </source>
</evidence>
<sequence>MSLDLVDAGENLPKDIYVVIEIPAHADPIKYEVDKKTGALFVDRFMSTAMFYPCNYGYINQTLSLDGDPVDVLVPTPHPLQPGSVIRCRPVGMLRMTDDAGQDAKVIAVPHSKLTKEYEAVQDIHDVSELLKAQIKHFFEHYKDLEKGKWVKIKGWENAEAAEKEIMDSFRRAKSSSFTDKQPNLK</sequence>
<feature type="binding site" evidence="6">
    <location>
        <position position="103"/>
    </location>
    <ligand>
        <name>Mg(2+)</name>
        <dbReference type="ChEBI" id="CHEBI:18420"/>
        <label>1</label>
    </ligand>
</feature>
<dbReference type="FunFam" id="3.90.80.10:FF:000001">
    <property type="entry name" value="Inorganic pyrophosphatase"/>
    <property type="match status" value="1"/>
</dbReference>
<comment type="function">
    <text evidence="6">Catalyzes the hydrolysis of inorganic pyrophosphate (PPi) forming two phosphate ions.</text>
</comment>
<reference evidence="9" key="4">
    <citation type="journal article" date="2018" name="Genome Biol. Evol.">
        <title>Culture-Facilitated Comparative Genomics of the Facultative Symbiont Hamiltonella defensa.</title>
        <authorList>
            <person name="Chevignon G."/>
            <person name="Boyd B.M."/>
            <person name="Brandt J.W."/>
            <person name="Oliver K.M."/>
            <person name="Strand M.R."/>
        </authorList>
    </citation>
    <scope>NUCLEOTIDE SEQUENCE</scope>
    <source>
        <strain evidence="8">A2C</strain>
        <strain evidence="9">ZA17</strain>
    </source>
</reference>
<keyword evidence="2 6" id="KW-0963">Cytoplasm</keyword>
<feature type="binding site" evidence="6">
    <location>
        <position position="30"/>
    </location>
    <ligand>
        <name>substrate</name>
    </ligand>
</feature>
<evidence type="ECO:0000256" key="5">
    <source>
        <dbReference type="ARBA" id="ARBA00022842"/>
    </source>
</evidence>
<dbReference type="EMBL" id="CP022932">
    <property type="protein sequence ID" value="ASV34405.1"/>
    <property type="molecule type" value="Genomic_DNA"/>
</dbReference>
<evidence type="ECO:0000313" key="11">
    <source>
        <dbReference type="Proteomes" id="UP000230008"/>
    </source>
</evidence>
<proteinExistence type="inferred from homology"/>
<dbReference type="PANTHER" id="PTHR10286">
    <property type="entry name" value="INORGANIC PYROPHOSPHATASE"/>
    <property type="match status" value="1"/>
</dbReference>
<gene>
    <name evidence="6" type="primary">ppa</name>
    <name evidence="8" type="ORF">BJP41_01215</name>
    <name evidence="9" type="ORF">BJP43_01550</name>
    <name evidence="7" type="ORF">CJJ18_07125</name>
</gene>
<dbReference type="Proteomes" id="UP000229055">
    <property type="component" value="Chromosome"/>
</dbReference>
<accession>A0A2D3TA03</accession>
<organism evidence="9 10">
    <name type="scientific">Candidatus Williamhamiltonella defendens</name>
    <dbReference type="NCBI Taxonomy" id="138072"/>
    <lineage>
        <taxon>Bacteria</taxon>
        <taxon>Pseudomonadati</taxon>
        <taxon>Pseudomonadota</taxon>
        <taxon>Gammaproteobacteria</taxon>
        <taxon>Enterobacterales</taxon>
        <taxon>Enterobacteriaceae</taxon>
        <taxon>aphid secondary symbionts</taxon>
        <taxon>Candidatus Williamhamiltonella</taxon>
    </lineage>
</organism>
<feature type="binding site" evidence="6">
    <location>
        <position position="66"/>
    </location>
    <ligand>
        <name>Mg(2+)</name>
        <dbReference type="ChEBI" id="CHEBI:18420"/>
        <label>1</label>
    </ligand>
</feature>
<evidence type="ECO:0000256" key="3">
    <source>
        <dbReference type="ARBA" id="ARBA00022723"/>
    </source>
</evidence>
<name>A0A2D3TA03_9ENTR</name>